<evidence type="ECO:0000256" key="1">
    <source>
        <dbReference type="SAM" id="MobiDB-lite"/>
    </source>
</evidence>
<accession>V4I5B1</accession>
<dbReference type="EMBL" id="AUSV01000002">
    <property type="protein sequence ID" value="ESP95419.1"/>
    <property type="molecule type" value="Genomic_DNA"/>
</dbReference>
<feature type="region of interest" description="Disordered" evidence="1">
    <location>
        <begin position="1"/>
        <end position="22"/>
    </location>
</feature>
<dbReference type="Proteomes" id="UP000017820">
    <property type="component" value="Unassembled WGS sequence"/>
</dbReference>
<name>V4I5B1_PSEL2</name>
<evidence type="ECO:0000313" key="2">
    <source>
        <dbReference type="EMBL" id="ESP95419.1"/>
    </source>
</evidence>
<sequence>MVAPLSTPNQQHVQLTSASPALSEQQSDTVAGILQQFEAQTLSENDAISIVDSFREAGIKPSHALSVKMAELGFDAKAVGELAGVPRPDKQHKARPPAEVNLKQVVTFLSDTLAEHNTKQLSSEQIQTQLNDIKHELGISEGHSLFNIKV</sequence>
<dbReference type="AlphaFoldDB" id="V4I5B1"/>
<proteinExistence type="predicted"/>
<protein>
    <submittedName>
        <fullName evidence="2">Uncharacterized protein</fullName>
    </submittedName>
</protein>
<reference evidence="2 3" key="1">
    <citation type="submission" date="2013-07" db="EMBL/GenBank/DDBJ databases">
        <title>Draft genome sequence of Pseudoalteromonas luteoviolacea 2ta16.</title>
        <authorList>
            <person name="Allen E.E."/>
            <person name="Azam F."/>
            <person name="Podell S."/>
        </authorList>
    </citation>
    <scope>NUCLEOTIDE SEQUENCE [LARGE SCALE GENOMIC DNA]</scope>
    <source>
        <strain evidence="2 3">2ta16</strain>
    </source>
</reference>
<dbReference type="PATRIC" id="fig|1353533.3.peg.54"/>
<gene>
    <name evidence="2" type="ORF">PL2TA16_02162</name>
</gene>
<organism evidence="2 3">
    <name type="scientific">Pseudoalteromonas luteoviolacea (strain 2ta16)</name>
    <dbReference type="NCBI Taxonomy" id="1353533"/>
    <lineage>
        <taxon>Bacteria</taxon>
        <taxon>Pseudomonadati</taxon>
        <taxon>Pseudomonadota</taxon>
        <taxon>Gammaproteobacteria</taxon>
        <taxon>Alteromonadales</taxon>
        <taxon>Pseudoalteromonadaceae</taxon>
        <taxon>Pseudoalteromonas</taxon>
    </lineage>
</organism>
<evidence type="ECO:0000313" key="3">
    <source>
        <dbReference type="Proteomes" id="UP000017820"/>
    </source>
</evidence>
<comment type="caution">
    <text evidence="2">The sequence shown here is derived from an EMBL/GenBank/DDBJ whole genome shotgun (WGS) entry which is preliminary data.</text>
</comment>